<protein>
    <submittedName>
        <fullName evidence="1">16590_t:CDS:1</fullName>
    </submittedName>
</protein>
<evidence type="ECO:0000313" key="1">
    <source>
        <dbReference type="EMBL" id="CAI2174878.1"/>
    </source>
</evidence>
<accession>A0A9W4WNE7</accession>
<proteinExistence type="predicted"/>
<sequence>MSSGQNSDDNQNFSHNISLLSSSFIQKSFHIFNSKDLLEKDFL</sequence>
<dbReference type="EMBL" id="CAMKVN010001274">
    <property type="protein sequence ID" value="CAI2174878.1"/>
    <property type="molecule type" value="Genomic_DNA"/>
</dbReference>
<gene>
    <name evidence="1" type="ORF">FWILDA_LOCUS6813</name>
</gene>
<evidence type="ECO:0000313" key="2">
    <source>
        <dbReference type="Proteomes" id="UP001153678"/>
    </source>
</evidence>
<keyword evidence="2" id="KW-1185">Reference proteome</keyword>
<dbReference type="Proteomes" id="UP001153678">
    <property type="component" value="Unassembled WGS sequence"/>
</dbReference>
<comment type="caution">
    <text evidence="1">The sequence shown here is derived from an EMBL/GenBank/DDBJ whole genome shotgun (WGS) entry which is preliminary data.</text>
</comment>
<reference evidence="1" key="1">
    <citation type="submission" date="2022-08" db="EMBL/GenBank/DDBJ databases">
        <authorList>
            <person name="Kallberg Y."/>
            <person name="Tangrot J."/>
            <person name="Rosling A."/>
        </authorList>
    </citation>
    <scope>NUCLEOTIDE SEQUENCE</scope>
    <source>
        <strain evidence="1">Wild A</strain>
    </source>
</reference>
<name>A0A9W4WNE7_9GLOM</name>
<dbReference type="AlphaFoldDB" id="A0A9W4WNE7"/>
<organism evidence="1 2">
    <name type="scientific">Funneliformis geosporum</name>
    <dbReference type="NCBI Taxonomy" id="1117311"/>
    <lineage>
        <taxon>Eukaryota</taxon>
        <taxon>Fungi</taxon>
        <taxon>Fungi incertae sedis</taxon>
        <taxon>Mucoromycota</taxon>
        <taxon>Glomeromycotina</taxon>
        <taxon>Glomeromycetes</taxon>
        <taxon>Glomerales</taxon>
        <taxon>Glomeraceae</taxon>
        <taxon>Funneliformis</taxon>
    </lineage>
</organism>